<organism evidence="1 2">
    <name type="scientific">Mycobacteroides chelonae</name>
    <name type="common">Mycobacterium chelonae</name>
    <dbReference type="NCBI Taxonomy" id="1774"/>
    <lineage>
        <taxon>Bacteria</taxon>
        <taxon>Bacillati</taxon>
        <taxon>Actinomycetota</taxon>
        <taxon>Actinomycetes</taxon>
        <taxon>Mycobacteriales</taxon>
        <taxon>Mycobacteriaceae</taxon>
        <taxon>Mycobacteroides</taxon>
    </lineage>
</organism>
<dbReference type="AlphaFoldDB" id="A0AB73U0R7"/>
<dbReference type="EMBL" id="CP041150">
    <property type="protein sequence ID" value="QDF70130.1"/>
    <property type="molecule type" value="Genomic_DNA"/>
</dbReference>
<name>A0AB73U0R7_MYCCH</name>
<dbReference type="RefSeq" id="WP_131822713.1">
    <property type="nucleotide sequence ID" value="NZ_CP041150.1"/>
</dbReference>
<accession>A0AB73U0R7</accession>
<evidence type="ECO:0008006" key="3">
    <source>
        <dbReference type="Google" id="ProtNLM"/>
    </source>
</evidence>
<sequence length="246" mass="27219">MSRTEVAEAACEELFGSVEAIDGASQVSSDEAQSVPGWWLELVATPPQESIQRVLAQWDEVFSGKLSTYISGLRKYCTDIFLVRARSDRFTGLALLYRVDVPDKGVKFLIGYPPIKSADSSLATPPLLKSFHSSLHDGIGEFFDSRAPGLFGSNELITWESWIGEPIAYLVAPPAPPLTPNNIYLFYYDGAGGYITFNTDQNISGVWCVVNGVFEEDSNGSRDLWDVLDAWWSFFFGFTNKGPSEE</sequence>
<gene>
    <name evidence="1" type="ORF">FJK96_08215</name>
</gene>
<evidence type="ECO:0000313" key="1">
    <source>
        <dbReference type="EMBL" id="QDF70130.1"/>
    </source>
</evidence>
<dbReference type="Proteomes" id="UP000317728">
    <property type="component" value="Chromosome"/>
</dbReference>
<proteinExistence type="predicted"/>
<reference evidence="1 2" key="1">
    <citation type="submission" date="2019-06" db="EMBL/GenBank/DDBJ databases">
        <title>Whole geneome sequnce of Mycobacteroides chelonae M77 isolated from bovine milk from Meghalaya, India.</title>
        <authorList>
            <person name="Vise E."/>
            <person name="Das S."/>
            <person name="Garg A."/>
            <person name="Ghatak S."/>
            <person name="Shakuntala I."/>
            <person name="Milton A.A.P."/>
            <person name="Karam A."/>
            <person name="Sanjukta R."/>
            <person name="Puro K."/>
            <person name="Sen A."/>
        </authorList>
    </citation>
    <scope>NUCLEOTIDE SEQUENCE [LARGE SCALE GENOMIC DNA]</scope>
    <source>
        <strain evidence="1 2">M77</strain>
    </source>
</reference>
<protein>
    <recommendedName>
        <fullName evidence="3">SMI1/KNR4 family protein</fullName>
    </recommendedName>
</protein>
<evidence type="ECO:0000313" key="2">
    <source>
        <dbReference type="Proteomes" id="UP000317728"/>
    </source>
</evidence>